<keyword evidence="1" id="KW-0175">Coiled coil</keyword>
<dbReference type="EMBL" id="CP014168">
    <property type="protein sequence ID" value="AOH83882.1"/>
    <property type="molecule type" value="Genomic_DNA"/>
</dbReference>
<evidence type="ECO:0000313" key="3">
    <source>
        <dbReference type="Proteomes" id="UP000094256"/>
    </source>
</evidence>
<gene>
    <name evidence="2" type="ORF">AWL63_07810</name>
</gene>
<reference evidence="2 3" key="1">
    <citation type="submission" date="2016-01" db="EMBL/GenBank/DDBJ databases">
        <title>Complete genome and mega plasmid sequence of Sphingomonas panacis DCY99 elicits systemic resistance in rice to Xanthomonas oryzae.</title>
        <authorList>
            <person name="Kim Y.J."/>
            <person name="Yang D.C."/>
            <person name="Sing P."/>
        </authorList>
    </citation>
    <scope>NUCLEOTIDE SEQUENCE [LARGE SCALE GENOMIC DNA]</scope>
    <source>
        <strain evidence="2 3">DCY99</strain>
    </source>
</reference>
<sequence>MDFDEILAKNPTDPLSQLVRQDLERLSLDELAARIVALEGEIARSRQQIERASKHRTIADDLFRR</sequence>
<evidence type="ECO:0008006" key="4">
    <source>
        <dbReference type="Google" id="ProtNLM"/>
    </source>
</evidence>
<accession>A0A1B3Z8X6</accession>
<evidence type="ECO:0000256" key="1">
    <source>
        <dbReference type="SAM" id="Coils"/>
    </source>
</evidence>
<dbReference type="OrthoDB" id="7173908at2"/>
<keyword evidence="3" id="KW-1185">Reference proteome</keyword>
<dbReference type="STRING" id="1560345.AWL63_07810"/>
<proteinExistence type="predicted"/>
<dbReference type="Proteomes" id="UP000094256">
    <property type="component" value="Chromosome"/>
</dbReference>
<dbReference type="AlphaFoldDB" id="A0A1B3Z8X6"/>
<dbReference type="InterPro" id="IPR009579">
    <property type="entry name" value="DUF1192"/>
</dbReference>
<evidence type="ECO:0000313" key="2">
    <source>
        <dbReference type="EMBL" id="AOH83882.1"/>
    </source>
</evidence>
<dbReference type="KEGG" id="span:AWL63_07810"/>
<dbReference type="Pfam" id="PF06698">
    <property type="entry name" value="DUF1192"/>
    <property type="match status" value="1"/>
</dbReference>
<protein>
    <recommendedName>
        <fullName evidence="4">DUF1192 domain-containing protein</fullName>
    </recommendedName>
</protein>
<name>A0A1B3Z8X6_9SPHN</name>
<organism evidence="2 3">
    <name type="scientific">Sphingomonas panacis</name>
    <dbReference type="NCBI Taxonomy" id="1560345"/>
    <lineage>
        <taxon>Bacteria</taxon>
        <taxon>Pseudomonadati</taxon>
        <taxon>Pseudomonadota</taxon>
        <taxon>Alphaproteobacteria</taxon>
        <taxon>Sphingomonadales</taxon>
        <taxon>Sphingomonadaceae</taxon>
        <taxon>Sphingomonas</taxon>
    </lineage>
</organism>
<feature type="coiled-coil region" evidence="1">
    <location>
        <begin position="28"/>
        <end position="55"/>
    </location>
</feature>
<dbReference type="RefSeq" id="WP_069204449.1">
    <property type="nucleotide sequence ID" value="NZ_CP014168.1"/>
</dbReference>